<proteinExistence type="predicted"/>
<dbReference type="EMBL" id="AJYW02000313">
    <property type="protein sequence ID" value="OEE69472.1"/>
    <property type="molecule type" value="Genomic_DNA"/>
</dbReference>
<dbReference type="AlphaFoldDB" id="A0A1E5CL93"/>
<protein>
    <submittedName>
        <fullName evidence="1">Uncharacterized protein</fullName>
    </submittedName>
</protein>
<evidence type="ECO:0000313" key="2">
    <source>
        <dbReference type="Proteomes" id="UP000094165"/>
    </source>
</evidence>
<sequence length="104" mass="11658">MITKGMISDKDDIEQKTFVNQITGEARITGVISLLTSKPTQVVTVKINEELWQQSQNGKLFESLIGQQCDYMLAPKDFSFVRDGQPVTGTNINLFRLPENHSGK</sequence>
<reference evidence="1 2" key="1">
    <citation type="journal article" date="2012" name="Science">
        <title>Ecological populations of bacteria act as socially cohesive units of antibiotic production and resistance.</title>
        <authorList>
            <person name="Cordero O.X."/>
            <person name="Wildschutte H."/>
            <person name="Kirkup B."/>
            <person name="Proehl S."/>
            <person name="Ngo L."/>
            <person name="Hussain F."/>
            <person name="Le Roux F."/>
            <person name="Mincer T."/>
            <person name="Polz M.F."/>
        </authorList>
    </citation>
    <scope>NUCLEOTIDE SEQUENCE [LARGE SCALE GENOMIC DNA]</scope>
    <source>
        <strain evidence="1 2">FF-238</strain>
    </source>
</reference>
<comment type="caution">
    <text evidence="1">The sequence shown here is derived from an EMBL/GenBank/DDBJ whole genome shotgun (WGS) entry which is preliminary data.</text>
</comment>
<dbReference type="Proteomes" id="UP000094165">
    <property type="component" value="Unassembled WGS sequence"/>
</dbReference>
<keyword evidence="2" id="KW-1185">Reference proteome</keyword>
<accession>A0A1E5CL93</accession>
<name>A0A1E5CL93_9VIBR</name>
<gene>
    <name evidence="1" type="ORF">A130_09305</name>
</gene>
<dbReference type="RefSeq" id="WP_017051526.1">
    <property type="nucleotide sequence ID" value="NZ_AJYW02000313.1"/>
</dbReference>
<organism evidence="1 2">
    <name type="scientific">Vibrio genomosp. F6 str. FF-238</name>
    <dbReference type="NCBI Taxonomy" id="1191298"/>
    <lineage>
        <taxon>Bacteria</taxon>
        <taxon>Pseudomonadati</taxon>
        <taxon>Pseudomonadota</taxon>
        <taxon>Gammaproteobacteria</taxon>
        <taxon>Vibrionales</taxon>
        <taxon>Vibrionaceae</taxon>
        <taxon>Vibrio</taxon>
    </lineage>
</organism>
<evidence type="ECO:0000313" key="1">
    <source>
        <dbReference type="EMBL" id="OEE69472.1"/>
    </source>
</evidence>